<dbReference type="GO" id="GO:0042500">
    <property type="term" value="F:aspartic endopeptidase activity, intramembrane cleaving"/>
    <property type="evidence" value="ECO:0007669"/>
    <property type="project" value="InterPro"/>
</dbReference>
<dbReference type="Gene3D" id="1.10.472.100">
    <property type="entry name" value="Presenilin"/>
    <property type="match status" value="1"/>
</dbReference>
<keyword evidence="3 8" id="KW-0256">Endoplasmic reticulum</keyword>
<dbReference type="GO" id="GO:0005789">
    <property type="term" value="C:endoplasmic reticulum membrane"/>
    <property type="evidence" value="ECO:0007669"/>
    <property type="project" value="UniProtKB-SubCell"/>
</dbReference>
<dbReference type="PANTHER" id="PTHR10202">
    <property type="entry name" value="PRESENILIN"/>
    <property type="match status" value="1"/>
</dbReference>
<reference evidence="10" key="1">
    <citation type="submission" date="2008-08" db="EMBL/GenBank/DDBJ databases">
        <authorList>
            <person name="Zhan X.M."/>
        </authorList>
    </citation>
    <scope>NUCLEOTIDE SEQUENCE</scope>
</reference>
<evidence type="ECO:0000256" key="4">
    <source>
        <dbReference type="ARBA" id="ARBA00022976"/>
    </source>
</evidence>
<keyword evidence="5 8" id="KW-1133">Transmembrane helix</keyword>
<reference evidence="10" key="2">
    <citation type="journal article" date="2009" name="BMC Mol. Biol.">
        <title>Preliminary molecular characterization of the human pathogen Angiostrongylus cantonensis.</title>
        <authorList>
            <person name="He H."/>
            <person name="Cheng M."/>
            <person name="Yang X."/>
            <person name="Meng J."/>
            <person name="He A."/>
            <person name="Zheng X."/>
            <person name="Li Z."/>
            <person name="Guo P."/>
            <person name="Pan Z."/>
            <person name="Zhan X."/>
        </authorList>
    </citation>
    <scope>NUCLEOTIDE SEQUENCE</scope>
</reference>
<feature type="transmembrane region" description="Helical" evidence="8">
    <location>
        <begin position="175"/>
        <end position="196"/>
    </location>
</feature>
<feature type="transmembrane region" description="Helical" evidence="8">
    <location>
        <begin position="208"/>
        <end position="225"/>
    </location>
</feature>
<feature type="region of interest" description="Disordered" evidence="9">
    <location>
        <begin position="23"/>
        <end position="44"/>
    </location>
</feature>
<keyword evidence="2 8" id="KW-0812">Transmembrane</keyword>
<dbReference type="AlphaFoldDB" id="C7BVX5"/>
<keyword evidence="7 8" id="KW-0472">Membrane</keyword>
<dbReference type="EC" id="3.4.23.-" evidence="8"/>
<keyword evidence="8" id="KW-0645">Protease</keyword>
<comment type="domain">
    <text evidence="8">The PAL motif is required for normal active site conformation.</text>
</comment>
<dbReference type="PRINTS" id="PR01072">
    <property type="entry name" value="PRESENILIN"/>
</dbReference>
<dbReference type="GO" id="GO:0055074">
    <property type="term" value="P:calcium ion homeostasis"/>
    <property type="evidence" value="ECO:0007669"/>
    <property type="project" value="TreeGrafter"/>
</dbReference>
<evidence type="ECO:0000256" key="7">
    <source>
        <dbReference type="ARBA" id="ARBA00023136"/>
    </source>
</evidence>
<sequence length="415" mass="46422">IHGRFVMEDGSGSNTDLKQEVKTVNDETASKSKERTISTTARNSKAASTNGISEKVKRLYGPTDMVKVFVPVSITMFIVVTCVRNFDIYHGVNLIPTPYVIYNEPAADPGTKLLHAVANAATFLVVVAISTFALLCLFYYKFYCFLTGFIMFSTFLLVSLFSFVQYQQILSDLNVPVSIVFIGFLHINLSAIELMSIFWKGPMRLQQASLILIAVTVTLTIMQILPQWTSWALLVTLALWDLFAVLTPCGPLKLLVETAEERGEDLMPAIIYTGSASLPQSDSIESRRTSEVKECTPVQDKVKSVPSSGRFIESFRMPSLKSNDDERNIRLGLGDFIFYSLLVGTASTHGDWATTLALFRVYLNRSWFHSCSPSSTSKGTASTTNIRHIWCDRYFSSRFAMSKFAVELNRKQIFI</sequence>
<evidence type="ECO:0000256" key="3">
    <source>
        <dbReference type="ARBA" id="ARBA00022824"/>
    </source>
</evidence>
<comment type="similarity">
    <text evidence="1 8">Belongs to the peptidase A22A family.</text>
</comment>
<organism evidence="10">
    <name type="scientific">Angiostrongylus cantonensis</name>
    <name type="common">Rat lungworm</name>
    <dbReference type="NCBI Taxonomy" id="6313"/>
    <lineage>
        <taxon>Eukaryota</taxon>
        <taxon>Metazoa</taxon>
        <taxon>Ecdysozoa</taxon>
        <taxon>Nematoda</taxon>
        <taxon>Chromadorea</taxon>
        <taxon>Rhabditida</taxon>
        <taxon>Rhabditina</taxon>
        <taxon>Rhabditomorpha</taxon>
        <taxon>Strongyloidea</taxon>
        <taxon>Metastrongylidae</taxon>
        <taxon>Angiostrongylus</taxon>
    </lineage>
</organism>
<evidence type="ECO:0000313" key="10">
    <source>
        <dbReference type="EMBL" id="CAR63640.1"/>
    </source>
</evidence>
<keyword evidence="4 8" id="KW-0914">Notch signaling pathway</keyword>
<evidence type="ECO:0000256" key="9">
    <source>
        <dbReference type="SAM" id="MobiDB-lite"/>
    </source>
</evidence>
<comment type="subcellular location">
    <subcellularLocation>
        <location evidence="8">Endoplasmic reticulum membrane</location>
        <topology evidence="8">Multi-pass membrane protein</topology>
    </subcellularLocation>
    <subcellularLocation>
        <location evidence="8">Golgi apparatus membrane</location>
        <topology evidence="8">Multi-pass membrane protein</topology>
    </subcellularLocation>
</comment>
<dbReference type="GO" id="GO:0070765">
    <property type="term" value="C:gamma-secretase complex"/>
    <property type="evidence" value="ECO:0007669"/>
    <property type="project" value="TreeGrafter"/>
</dbReference>
<feature type="compositionally biased region" description="Basic and acidic residues" evidence="9">
    <location>
        <begin position="23"/>
        <end position="36"/>
    </location>
</feature>
<keyword evidence="8" id="KW-0378">Hydrolase</keyword>
<evidence type="ECO:0000256" key="6">
    <source>
        <dbReference type="ARBA" id="ARBA00023034"/>
    </source>
</evidence>
<comment type="subunit">
    <text evidence="8">Homodimer.</text>
</comment>
<dbReference type="GO" id="GO:0007219">
    <property type="term" value="P:Notch signaling pathway"/>
    <property type="evidence" value="ECO:0007669"/>
    <property type="project" value="UniProtKB-KW"/>
</dbReference>
<dbReference type="InterPro" id="IPR001108">
    <property type="entry name" value="Peptidase_A22A"/>
</dbReference>
<dbReference type="EMBL" id="FM207779">
    <property type="protein sequence ID" value="CAR63640.1"/>
    <property type="molecule type" value="mRNA"/>
</dbReference>
<proteinExistence type="evidence at transcript level"/>
<dbReference type="GO" id="GO:0006509">
    <property type="term" value="P:membrane protein ectodomain proteolysis"/>
    <property type="evidence" value="ECO:0007669"/>
    <property type="project" value="TreeGrafter"/>
</dbReference>
<dbReference type="GO" id="GO:0000139">
    <property type="term" value="C:Golgi membrane"/>
    <property type="evidence" value="ECO:0007669"/>
    <property type="project" value="UniProtKB-SubCell"/>
</dbReference>
<comment type="function">
    <text evidence="8">Probable subunit of the gamma-secretase complex, an endoprotease complex that catalyzes the intramembrane cleavage of integral membrane proteins such as Notch receptors.</text>
</comment>
<evidence type="ECO:0000256" key="5">
    <source>
        <dbReference type="ARBA" id="ARBA00022989"/>
    </source>
</evidence>
<dbReference type="InterPro" id="IPR006639">
    <property type="entry name" value="Preselin/SPP"/>
</dbReference>
<evidence type="ECO:0000256" key="1">
    <source>
        <dbReference type="ARBA" id="ARBA00008604"/>
    </source>
</evidence>
<feature type="non-terminal residue" evidence="10">
    <location>
        <position position="1"/>
    </location>
</feature>
<evidence type="ECO:0000256" key="8">
    <source>
        <dbReference type="RuleBase" id="RU361148"/>
    </source>
</evidence>
<dbReference type="GO" id="GO:0034205">
    <property type="term" value="P:amyloid-beta formation"/>
    <property type="evidence" value="ECO:0007669"/>
    <property type="project" value="TreeGrafter"/>
</dbReference>
<dbReference type="SMART" id="SM00730">
    <property type="entry name" value="PSN"/>
    <property type="match status" value="1"/>
</dbReference>
<evidence type="ECO:0000256" key="2">
    <source>
        <dbReference type="ARBA" id="ARBA00022692"/>
    </source>
</evidence>
<dbReference type="GO" id="GO:0016485">
    <property type="term" value="P:protein processing"/>
    <property type="evidence" value="ECO:0007669"/>
    <property type="project" value="InterPro"/>
</dbReference>
<keyword evidence="6 8" id="KW-0333">Golgi apparatus</keyword>
<feature type="transmembrane region" description="Helical" evidence="8">
    <location>
        <begin position="113"/>
        <end position="135"/>
    </location>
</feature>
<dbReference type="InterPro" id="IPR042524">
    <property type="entry name" value="Presenilin_C"/>
</dbReference>
<dbReference type="Pfam" id="PF01080">
    <property type="entry name" value="Presenilin"/>
    <property type="match status" value="2"/>
</dbReference>
<name>C7BVX5_ANGCA</name>
<feature type="transmembrane region" description="Helical" evidence="8">
    <location>
        <begin position="65"/>
        <end position="86"/>
    </location>
</feature>
<feature type="transmembrane region" description="Helical" evidence="8">
    <location>
        <begin position="142"/>
        <end position="163"/>
    </location>
</feature>
<accession>C7BVX5</accession>
<dbReference type="PANTHER" id="PTHR10202:SF14">
    <property type="entry name" value="PRESENILIN HOP-1"/>
    <property type="match status" value="1"/>
</dbReference>
<protein>
    <recommendedName>
        <fullName evidence="8">Presenilin</fullName>
        <ecNumber evidence="8">3.4.23.-</ecNumber>
    </recommendedName>
</protein>